<dbReference type="Pfam" id="PF00535">
    <property type="entry name" value="Glycos_transf_2"/>
    <property type="match status" value="1"/>
</dbReference>
<evidence type="ECO:0000256" key="3">
    <source>
        <dbReference type="ARBA" id="ARBA00022679"/>
    </source>
</evidence>
<dbReference type="EMBL" id="JBEPLU010000004">
    <property type="protein sequence ID" value="MET3528610.1"/>
    <property type="molecule type" value="Genomic_DNA"/>
</dbReference>
<comment type="similarity">
    <text evidence="1">Belongs to the glycosyltransferase 2 family.</text>
</comment>
<protein>
    <submittedName>
        <fullName evidence="5">GT2 family glycosyltransferase</fullName>
    </submittedName>
</protein>
<evidence type="ECO:0000313" key="6">
    <source>
        <dbReference type="Proteomes" id="UP001549110"/>
    </source>
</evidence>
<dbReference type="Gene3D" id="3.90.550.10">
    <property type="entry name" value="Spore Coat Polysaccharide Biosynthesis Protein SpsA, Chain A"/>
    <property type="match status" value="1"/>
</dbReference>
<keyword evidence="6" id="KW-1185">Reference proteome</keyword>
<reference evidence="5 6" key="1">
    <citation type="submission" date="2024-06" db="EMBL/GenBank/DDBJ databases">
        <title>Genomic Encyclopedia of Type Strains, Phase IV (KMG-IV): sequencing the most valuable type-strain genomes for metagenomic binning, comparative biology and taxonomic classification.</title>
        <authorList>
            <person name="Goeker M."/>
        </authorList>
    </citation>
    <scope>NUCLEOTIDE SEQUENCE [LARGE SCALE GENOMIC DNA]</scope>
    <source>
        <strain evidence="5 6">DSM 17809</strain>
    </source>
</reference>
<dbReference type="RefSeq" id="WP_354298480.1">
    <property type="nucleotide sequence ID" value="NZ_JBEPLU010000004.1"/>
</dbReference>
<feature type="domain" description="Glycosyltransferase 2-like" evidence="4">
    <location>
        <begin position="4"/>
        <end position="112"/>
    </location>
</feature>
<dbReference type="InterPro" id="IPR001173">
    <property type="entry name" value="Glyco_trans_2-like"/>
</dbReference>
<dbReference type="PANTHER" id="PTHR43179:SF12">
    <property type="entry name" value="GALACTOFURANOSYLTRANSFERASE GLFT2"/>
    <property type="match status" value="1"/>
</dbReference>
<comment type="caution">
    <text evidence="5">The sequence shown here is derived from an EMBL/GenBank/DDBJ whole genome shotgun (WGS) entry which is preliminary data.</text>
</comment>
<dbReference type="CDD" id="cd00761">
    <property type="entry name" value="Glyco_tranf_GTA_type"/>
    <property type="match status" value="1"/>
</dbReference>
<dbReference type="InterPro" id="IPR029044">
    <property type="entry name" value="Nucleotide-diphossugar_trans"/>
</dbReference>
<evidence type="ECO:0000256" key="2">
    <source>
        <dbReference type="ARBA" id="ARBA00022676"/>
    </source>
</evidence>
<accession>A0ABV2ENF7</accession>
<sequence length="289" mass="31317">MRVSVVVATAGRAELTGLTVARLGRQTRIPDEIVVVGASSEDTHGIEAHGLPLRVDHARKGSCSQRNHALDLVEQTSDMIAIFDDDFVPAFDFIERAEALFAAHPEIVGVNGRLIADGAKGPGIGYDAACEMSEADRLRPDGDLAPLESLYGCNMVLRSSAIQGLRFDENLPLYGWQEDTDFTFRLKARGKLVKAPGLAGVHMGIKSGRTPGKKLGYSQIANPLYLLKKKTIPPKLAATLMVNNTLANFIKSFQPEPYIDRKGRLAGNMMALRDAALGKVDPRRVIDIG</sequence>
<keyword evidence="3" id="KW-0808">Transferase</keyword>
<gene>
    <name evidence="5" type="ORF">ABID41_003752</name>
</gene>
<dbReference type="SUPFAM" id="SSF53448">
    <property type="entry name" value="Nucleotide-diphospho-sugar transferases"/>
    <property type="match status" value="1"/>
</dbReference>
<name>A0ABV2ENF7_9CAUL</name>
<proteinExistence type="inferred from homology"/>
<evidence type="ECO:0000313" key="5">
    <source>
        <dbReference type="EMBL" id="MET3528610.1"/>
    </source>
</evidence>
<dbReference type="Proteomes" id="UP001549110">
    <property type="component" value="Unassembled WGS sequence"/>
</dbReference>
<evidence type="ECO:0000259" key="4">
    <source>
        <dbReference type="Pfam" id="PF00535"/>
    </source>
</evidence>
<dbReference type="PANTHER" id="PTHR43179">
    <property type="entry name" value="RHAMNOSYLTRANSFERASE WBBL"/>
    <property type="match status" value="1"/>
</dbReference>
<organism evidence="5 6">
    <name type="scientific">Phenylobacterium koreense</name>
    <dbReference type="NCBI Taxonomy" id="266125"/>
    <lineage>
        <taxon>Bacteria</taxon>
        <taxon>Pseudomonadati</taxon>
        <taxon>Pseudomonadota</taxon>
        <taxon>Alphaproteobacteria</taxon>
        <taxon>Caulobacterales</taxon>
        <taxon>Caulobacteraceae</taxon>
        <taxon>Phenylobacterium</taxon>
    </lineage>
</organism>
<keyword evidence="2" id="KW-0328">Glycosyltransferase</keyword>
<evidence type="ECO:0000256" key="1">
    <source>
        <dbReference type="ARBA" id="ARBA00006739"/>
    </source>
</evidence>